<dbReference type="EMBL" id="JAUEPT010000018">
    <property type="protein sequence ID" value="KAK0444845.1"/>
    <property type="molecule type" value="Genomic_DNA"/>
</dbReference>
<dbReference type="SUPFAM" id="SSF50978">
    <property type="entry name" value="WD40 repeat-like"/>
    <property type="match status" value="1"/>
</dbReference>
<dbReference type="InterPro" id="IPR036322">
    <property type="entry name" value="WD40_repeat_dom_sf"/>
</dbReference>
<accession>A0AA39MT50</accession>
<dbReference type="InterPro" id="IPR044230">
    <property type="entry name" value="GTF3C4"/>
</dbReference>
<dbReference type="GO" id="GO:0000127">
    <property type="term" value="C:transcription factor TFIIIC complex"/>
    <property type="evidence" value="ECO:0007669"/>
    <property type="project" value="InterPro"/>
</dbReference>
<dbReference type="PANTHER" id="PTHR15496">
    <property type="entry name" value="GENERAL TRANSCRIPTION FACTOR 3C POLYPEPTIDE 4 FAMILY"/>
    <property type="match status" value="1"/>
</dbReference>
<dbReference type="Proteomes" id="UP001175226">
    <property type="component" value="Unassembled WGS sequence"/>
</dbReference>
<sequence>MADALLLSSLRLPSVRTRPSSTCLQWSADGQVFFISNSIVHILTPHHAGIHPGCNIRGDKETAGTLRWSRTIIGLQKTDLRDWSVGSQEWAALSLGSFDFHVKDIACSPSYVTEDGGCVAAVLSSNMDLSLWSASKNSIQGEWIKVFDVTSFLVNLVSIGASATGLSHLLQAQITSIAWSRRADFAITPAPCVETSLLVAGSRSGTVCFLRFDGEAGSLHHIRTLRVSEKWVTHLAFSSWAHEGDFQCGGQLAYSTSDGSIGLVKVHLMAQLAAKDYGTFEPEYIVDTAFEAAQGLFSANQGGTTALEWITSHERMILVRCRPGAIDLWCKLSMGSWSGTRTLMVCPHVLSVGSSELHPVTGIVYIPQNDVLLVSLFDGTMRVIHNFFIDPEWAPESPSPVNSQCLSEAVRRIFIGTVEGIEQEEVTNDDVNLTSGLKSFDGCATLLWTQQSFRPADLSWKIEARRDAVVIAAHLSRHMNRTGDAFFHELKEILTSSKSAYGVTPSHLLRPVFLWLSELPDLHADILKLLWSLPVSCPSQCHFSPWSEGLGENLRGKFRKSLARSLFGCDKLLSLRLRLYVTEALSVSPFIYHVRLICLRSHRCQRCIGTPSGRAECIRVAELICKMISHMTMRGLLRHLRAVVPVLIANDMPFVQRVIYLSSLADSPSSLQCAARDLMDAIGAIQPPIINHTRLRGEVAMTEPCPACGEELDTTATSRSACPNGHLWNCCTVTSFIMATPMVRSCIGCKRKSFLPLSRQSGQAAPNWLPPMAQSWVVEELLEASRRCLYCGNNFVSIV</sequence>
<dbReference type="GO" id="GO:0006384">
    <property type="term" value="P:transcription initiation at RNA polymerase III promoter"/>
    <property type="evidence" value="ECO:0007669"/>
    <property type="project" value="InterPro"/>
</dbReference>
<comment type="caution">
    <text evidence="3">The sequence shown here is derived from an EMBL/GenBank/DDBJ whole genome shotgun (WGS) entry which is preliminary data.</text>
</comment>
<evidence type="ECO:0000313" key="4">
    <source>
        <dbReference type="Proteomes" id="UP001175226"/>
    </source>
</evidence>
<name>A0AA39MT50_9AGAR</name>
<dbReference type="InterPro" id="IPR015943">
    <property type="entry name" value="WD40/YVTN_repeat-like_dom_sf"/>
</dbReference>
<dbReference type="InterPro" id="IPR024764">
    <property type="entry name" value="TFIIIC_Znf"/>
</dbReference>
<dbReference type="GO" id="GO:0004402">
    <property type="term" value="F:histone acetyltransferase activity"/>
    <property type="evidence" value="ECO:0007669"/>
    <property type="project" value="InterPro"/>
</dbReference>
<keyword evidence="4" id="KW-1185">Reference proteome</keyword>
<feature type="domain" description="Transcription factor IIIC putative zinc-finger" evidence="2">
    <location>
        <begin position="701"/>
        <end position="795"/>
    </location>
</feature>
<feature type="domain" description="Transcription factor IIIC 90kDa subunit N-terminal" evidence="1">
    <location>
        <begin position="26"/>
        <end position="381"/>
    </location>
</feature>
<evidence type="ECO:0000313" key="3">
    <source>
        <dbReference type="EMBL" id="KAK0444845.1"/>
    </source>
</evidence>
<dbReference type="Gene3D" id="2.130.10.10">
    <property type="entry name" value="YVTN repeat-like/Quinoprotein amine dehydrogenase"/>
    <property type="match status" value="1"/>
</dbReference>
<reference evidence="3" key="1">
    <citation type="submission" date="2023-06" db="EMBL/GenBank/DDBJ databases">
        <authorList>
            <consortium name="Lawrence Berkeley National Laboratory"/>
            <person name="Ahrendt S."/>
            <person name="Sahu N."/>
            <person name="Indic B."/>
            <person name="Wong-Bajracharya J."/>
            <person name="Merenyi Z."/>
            <person name="Ke H.-M."/>
            <person name="Monk M."/>
            <person name="Kocsube S."/>
            <person name="Drula E."/>
            <person name="Lipzen A."/>
            <person name="Balint B."/>
            <person name="Henrissat B."/>
            <person name="Andreopoulos B."/>
            <person name="Martin F.M."/>
            <person name="Harder C.B."/>
            <person name="Rigling D."/>
            <person name="Ford K.L."/>
            <person name="Foster G.D."/>
            <person name="Pangilinan J."/>
            <person name="Papanicolaou A."/>
            <person name="Barry K."/>
            <person name="LaButti K."/>
            <person name="Viragh M."/>
            <person name="Koriabine M."/>
            <person name="Yan M."/>
            <person name="Riley R."/>
            <person name="Champramary S."/>
            <person name="Plett K.L."/>
            <person name="Tsai I.J."/>
            <person name="Slot J."/>
            <person name="Sipos G."/>
            <person name="Plett J."/>
            <person name="Nagy L.G."/>
            <person name="Grigoriev I.V."/>
        </authorList>
    </citation>
    <scope>NUCLEOTIDE SEQUENCE</scope>
    <source>
        <strain evidence="3">FPL87.14</strain>
    </source>
</reference>
<dbReference type="AlphaFoldDB" id="A0AA39MT50"/>
<evidence type="ECO:0000259" key="2">
    <source>
        <dbReference type="Pfam" id="PF12660"/>
    </source>
</evidence>
<proteinExistence type="predicted"/>
<dbReference type="InterPro" id="IPR024761">
    <property type="entry name" value="TFIIIC_delta_N"/>
</dbReference>
<gene>
    <name evidence="3" type="ORF">EV421DRAFT_2080923</name>
</gene>
<protein>
    <submittedName>
        <fullName evidence="3">Transcription factor IIIC subunit delta N-term-domain-containing protein</fullName>
    </submittedName>
</protein>
<dbReference type="Pfam" id="PF12657">
    <property type="entry name" value="TFIIIC_delta"/>
    <property type="match status" value="1"/>
</dbReference>
<dbReference type="Pfam" id="PF12660">
    <property type="entry name" value="zf-TFIIIC"/>
    <property type="match status" value="1"/>
</dbReference>
<evidence type="ECO:0000259" key="1">
    <source>
        <dbReference type="Pfam" id="PF12657"/>
    </source>
</evidence>
<organism evidence="3 4">
    <name type="scientific">Armillaria borealis</name>
    <dbReference type="NCBI Taxonomy" id="47425"/>
    <lineage>
        <taxon>Eukaryota</taxon>
        <taxon>Fungi</taxon>
        <taxon>Dikarya</taxon>
        <taxon>Basidiomycota</taxon>
        <taxon>Agaricomycotina</taxon>
        <taxon>Agaricomycetes</taxon>
        <taxon>Agaricomycetidae</taxon>
        <taxon>Agaricales</taxon>
        <taxon>Marasmiineae</taxon>
        <taxon>Physalacriaceae</taxon>
        <taxon>Armillaria</taxon>
    </lineage>
</organism>
<dbReference type="PANTHER" id="PTHR15496:SF2">
    <property type="entry name" value="GENERAL TRANSCRIPTION FACTOR 3C POLYPEPTIDE 4"/>
    <property type="match status" value="1"/>
</dbReference>